<evidence type="ECO:0000259" key="6">
    <source>
        <dbReference type="SMART" id="SM00829"/>
    </source>
</evidence>
<evidence type="ECO:0000256" key="3">
    <source>
        <dbReference type="ARBA" id="ARBA00022833"/>
    </source>
</evidence>
<sequence>MTGTQSPAPGMMLAERFHADGRRVEVEEVPIPEPGPGQVRIKVAYCGICHSDLSLIHGAFPHELPVVTQGHEAAGTIDALGPGVTGWAVGDRVIPSAGRPCLKCRRCQRGDFTACLNLRLMAFAYDGGWAQYTVANAMGMTRVPDEVDLEQAAILADAVSTPFGAVVRTGKVHPGNAVGVWGLGGVGTHIIQLSKLAGAVPIIGVDLNEECLERAERLGADHVFRADDPNLLDSITAATGGRMVDVAFDAVGIHSTLQQAVASLDNYGRVVTVGMSAQDMNLGTFLEFNLKNKQVLGHLGYKTQDIAMLAEMLRYGRLDLTESVSEVVPLREIRTGIEHLEKKVGNPIRILVDPWA</sequence>
<dbReference type="STRING" id="111015.AXF14_06765"/>
<evidence type="ECO:0000256" key="5">
    <source>
        <dbReference type="RuleBase" id="RU361277"/>
    </source>
</evidence>
<evidence type="ECO:0000313" key="8">
    <source>
        <dbReference type="Proteomes" id="UP000065220"/>
    </source>
</evidence>
<organism evidence="7 8">
    <name type="scientific">Actinomyces radicidentis</name>
    <dbReference type="NCBI Taxonomy" id="111015"/>
    <lineage>
        <taxon>Bacteria</taxon>
        <taxon>Bacillati</taxon>
        <taxon>Actinomycetota</taxon>
        <taxon>Actinomycetes</taxon>
        <taxon>Actinomycetales</taxon>
        <taxon>Actinomycetaceae</taxon>
        <taxon>Actinomyces</taxon>
    </lineage>
</organism>
<evidence type="ECO:0000256" key="2">
    <source>
        <dbReference type="ARBA" id="ARBA00022723"/>
    </source>
</evidence>
<dbReference type="CDD" id="cd08254">
    <property type="entry name" value="hydroxyacyl_CoA_DH"/>
    <property type="match status" value="1"/>
</dbReference>
<dbReference type="GO" id="GO:0016491">
    <property type="term" value="F:oxidoreductase activity"/>
    <property type="evidence" value="ECO:0007669"/>
    <property type="project" value="UniProtKB-KW"/>
</dbReference>
<dbReference type="InterPro" id="IPR050129">
    <property type="entry name" value="Zn_alcohol_dh"/>
</dbReference>
<keyword evidence="4" id="KW-0560">Oxidoreductase</keyword>
<protein>
    <submittedName>
        <fullName evidence="7">Zinc-binding dehydrogenase</fullName>
    </submittedName>
</protein>
<dbReference type="SMART" id="SM00829">
    <property type="entry name" value="PKS_ER"/>
    <property type="match status" value="1"/>
</dbReference>
<dbReference type="Gene3D" id="3.90.180.10">
    <property type="entry name" value="Medium-chain alcohol dehydrogenases, catalytic domain"/>
    <property type="match status" value="1"/>
</dbReference>
<dbReference type="InterPro" id="IPR020843">
    <property type="entry name" value="ER"/>
</dbReference>
<dbReference type="Proteomes" id="UP000065220">
    <property type="component" value="Chromosome"/>
</dbReference>
<keyword evidence="3 5" id="KW-0862">Zinc</keyword>
<feature type="domain" description="Enoyl reductase (ER)" evidence="6">
    <location>
        <begin position="21"/>
        <end position="344"/>
    </location>
</feature>
<gene>
    <name evidence="7" type="ORF">AXF14_06765</name>
</gene>
<proteinExistence type="inferred from homology"/>
<dbReference type="EMBL" id="CP014228">
    <property type="protein sequence ID" value="AMD87336.1"/>
    <property type="molecule type" value="Genomic_DNA"/>
</dbReference>
<reference evidence="8" key="1">
    <citation type="submission" date="2016-02" db="EMBL/GenBank/DDBJ databases">
        <authorList>
            <person name="Holder M.E."/>
            <person name="Ajami N.J."/>
            <person name="Petrosino J.F."/>
        </authorList>
    </citation>
    <scope>NUCLEOTIDE SEQUENCE [LARGE SCALE GENOMIC DNA]</scope>
    <source>
        <strain evidence="8">CCUG 36733</strain>
    </source>
</reference>
<accession>A0A120KLF4</accession>
<dbReference type="SUPFAM" id="SSF51735">
    <property type="entry name" value="NAD(P)-binding Rossmann-fold domains"/>
    <property type="match status" value="1"/>
</dbReference>
<keyword evidence="8" id="KW-1185">Reference proteome</keyword>
<dbReference type="Pfam" id="PF00107">
    <property type="entry name" value="ADH_zinc_N"/>
    <property type="match status" value="1"/>
</dbReference>
<name>A0A120KLF4_ACTRD</name>
<evidence type="ECO:0000256" key="4">
    <source>
        <dbReference type="ARBA" id="ARBA00023002"/>
    </source>
</evidence>
<dbReference type="PANTHER" id="PTHR43401">
    <property type="entry name" value="L-THREONINE 3-DEHYDROGENASE"/>
    <property type="match status" value="1"/>
</dbReference>
<dbReference type="InterPro" id="IPR011032">
    <property type="entry name" value="GroES-like_sf"/>
</dbReference>
<dbReference type="SUPFAM" id="SSF50129">
    <property type="entry name" value="GroES-like"/>
    <property type="match status" value="1"/>
</dbReference>
<dbReference type="InterPro" id="IPR013154">
    <property type="entry name" value="ADH-like_N"/>
</dbReference>
<evidence type="ECO:0000256" key="1">
    <source>
        <dbReference type="ARBA" id="ARBA00001947"/>
    </source>
</evidence>
<dbReference type="AlphaFoldDB" id="A0A120KLF4"/>
<dbReference type="PROSITE" id="PS00059">
    <property type="entry name" value="ADH_ZINC"/>
    <property type="match status" value="1"/>
</dbReference>
<comment type="cofactor">
    <cofactor evidence="1 5">
        <name>Zn(2+)</name>
        <dbReference type="ChEBI" id="CHEBI:29105"/>
    </cofactor>
</comment>
<dbReference type="RefSeq" id="WP_067941900.1">
    <property type="nucleotide sequence ID" value="NZ_CAUHMM010000027.1"/>
</dbReference>
<dbReference type="InterPro" id="IPR013149">
    <property type="entry name" value="ADH-like_C"/>
</dbReference>
<dbReference type="GO" id="GO:0008270">
    <property type="term" value="F:zinc ion binding"/>
    <property type="evidence" value="ECO:0007669"/>
    <property type="project" value="InterPro"/>
</dbReference>
<evidence type="ECO:0000313" key="7">
    <source>
        <dbReference type="EMBL" id="AMD87336.1"/>
    </source>
</evidence>
<comment type="similarity">
    <text evidence="5">Belongs to the zinc-containing alcohol dehydrogenase family.</text>
</comment>
<keyword evidence="2 5" id="KW-0479">Metal-binding</keyword>
<dbReference type="Pfam" id="PF08240">
    <property type="entry name" value="ADH_N"/>
    <property type="match status" value="1"/>
</dbReference>
<dbReference type="KEGG" id="ard:AXF14_06765"/>
<dbReference type="InterPro" id="IPR002328">
    <property type="entry name" value="ADH_Zn_CS"/>
</dbReference>
<dbReference type="InterPro" id="IPR036291">
    <property type="entry name" value="NAD(P)-bd_dom_sf"/>
</dbReference>
<dbReference type="PANTHER" id="PTHR43401:SF2">
    <property type="entry name" value="L-THREONINE 3-DEHYDROGENASE"/>
    <property type="match status" value="1"/>
</dbReference>